<protein>
    <submittedName>
        <fullName evidence="2">Uncharacterized protein</fullName>
    </submittedName>
</protein>
<keyword evidence="3" id="KW-1185">Reference proteome</keyword>
<accession>A0A9P6L9Y7</accession>
<dbReference type="AlphaFoldDB" id="A0A9P6L9Y7"/>
<dbReference type="EMBL" id="WIUZ02000003">
    <property type="protein sequence ID" value="KAF9789225.1"/>
    <property type="molecule type" value="Genomic_DNA"/>
</dbReference>
<proteinExistence type="predicted"/>
<name>A0A9P6L9Y7_9AGAM</name>
<feature type="region of interest" description="Disordered" evidence="1">
    <location>
        <begin position="233"/>
        <end position="262"/>
    </location>
</feature>
<comment type="caution">
    <text evidence="2">The sequence shown here is derived from an EMBL/GenBank/DDBJ whole genome shotgun (WGS) entry which is preliminary data.</text>
</comment>
<dbReference type="Proteomes" id="UP000736335">
    <property type="component" value="Unassembled WGS sequence"/>
</dbReference>
<feature type="compositionally biased region" description="Polar residues" evidence="1">
    <location>
        <begin position="177"/>
        <end position="192"/>
    </location>
</feature>
<evidence type="ECO:0000313" key="3">
    <source>
        <dbReference type="Proteomes" id="UP000736335"/>
    </source>
</evidence>
<evidence type="ECO:0000313" key="2">
    <source>
        <dbReference type="EMBL" id="KAF9789225.1"/>
    </source>
</evidence>
<reference evidence="2" key="1">
    <citation type="journal article" date="2020" name="Nat. Commun.">
        <title>Large-scale genome sequencing of mycorrhizal fungi provides insights into the early evolution of symbiotic traits.</title>
        <authorList>
            <person name="Miyauchi S."/>
            <person name="Kiss E."/>
            <person name="Kuo A."/>
            <person name="Drula E."/>
            <person name="Kohler A."/>
            <person name="Sanchez-Garcia M."/>
            <person name="Morin E."/>
            <person name="Andreopoulos B."/>
            <person name="Barry K.W."/>
            <person name="Bonito G."/>
            <person name="Buee M."/>
            <person name="Carver A."/>
            <person name="Chen C."/>
            <person name="Cichocki N."/>
            <person name="Clum A."/>
            <person name="Culley D."/>
            <person name="Crous P.W."/>
            <person name="Fauchery L."/>
            <person name="Girlanda M."/>
            <person name="Hayes R.D."/>
            <person name="Keri Z."/>
            <person name="LaButti K."/>
            <person name="Lipzen A."/>
            <person name="Lombard V."/>
            <person name="Magnuson J."/>
            <person name="Maillard F."/>
            <person name="Murat C."/>
            <person name="Nolan M."/>
            <person name="Ohm R.A."/>
            <person name="Pangilinan J."/>
            <person name="Pereira M.F."/>
            <person name="Perotto S."/>
            <person name="Peter M."/>
            <person name="Pfister S."/>
            <person name="Riley R."/>
            <person name="Sitrit Y."/>
            <person name="Stielow J.B."/>
            <person name="Szollosi G."/>
            <person name="Zifcakova L."/>
            <person name="Stursova M."/>
            <person name="Spatafora J.W."/>
            <person name="Tedersoo L."/>
            <person name="Vaario L.M."/>
            <person name="Yamada A."/>
            <person name="Yan M."/>
            <person name="Wang P."/>
            <person name="Xu J."/>
            <person name="Bruns T."/>
            <person name="Baldrian P."/>
            <person name="Vilgalys R."/>
            <person name="Dunand C."/>
            <person name="Henrissat B."/>
            <person name="Grigoriev I.V."/>
            <person name="Hibbett D."/>
            <person name="Nagy L.G."/>
            <person name="Martin F.M."/>
        </authorList>
    </citation>
    <scope>NUCLEOTIDE SEQUENCE</scope>
    <source>
        <strain evidence="2">UH-Tt-Lm1</strain>
    </source>
</reference>
<gene>
    <name evidence="2" type="ORF">BJ322DRAFT_1017932</name>
</gene>
<evidence type="ECO:0000256" key="1">
    <source>
        <dbReference type="SAM" id="MobiDB-lite"/>
    </source>
</evidence>
<feature type="region of interest" description="Disordered" evidence="1">
    <location>
        <begin position="177"/>
        <end position="196"/>
    </location>
</feature>
<sequence length="262" mass="28900">MSEKLSPAMRFGWWVKSSGLFWQWKARPATLSGSIRISMLVTGAKSTPGSKHDKLHYLLCPPSLIYRCLIVSPSVPPVRIGHGTHVSARPHLTHPFYWPTGTTMFQFTAALVKHNKAILMWCILSTPPLMTNCFSLCESLEGADASSVQLAWCCRSLPSPLRKLRCSPPLKRLSNMSINNFTEPQPPSGTESSVHEPLDFEPLNLLASRGNAPVVDCDSRGRTGRCAAAVNTRNQDDSTTLNDSRTHTSAPRQYSCGNNIPR</sequence>
<organism evidence="2 3">
    <name type="scientific">Thelephora terrestris</name>
    <dbReference type="NCBI Taxonomy" id="56493"/>
    <lineage>
        <taxon>Eukaryota</taxon>
        <taxon>Fungi</taxon>
        <taxon>Dikarya</taxon>
        <taxon>Basidiomycota</taxon>
        <taxon>Agaricomycotina</taxon>
        <taxon>Agaricomycetes</taxon>
        <taxon>Thelephorales</taxon>
        <taxon>Thelephoraceae</taxon>
        <taxon>Thelephora</taxon>
    </lineage>
</organism>
<reference evidence="2" key="2">
    <citation type="submission" date="2020-11" db="EMBL/GenBank/DDBJ databases">
        <authorList>
            <consortium name="DOE Joint Genome Institute"/>
            <person name="Kuo A."/>
            <person name="Miyauchi S."/>
            <person name="Kiss E."/>
            <person name="Drula E."/>
            <person name="Kohler A."/>
            <person name="Sanchez-Garcia M."/>
            <person name="Andreopoulos B."/>
            <person name="Barry K.W."/>
            <person name="Bonito G."/>
            <person name="Buee M."/>
            <person name="Carver A."/>
            <person name="Chen C."/>
            <person name="Cichocki N."/>
            <person name="Clum A."/>
            <person name="Culley D."/>
            <person name="Crous P.W."/>
            <person name="Fauchery L."/>
            <person name="Girlanda M."/>
            <person name="Hayes R."/>
            <person name="Keri Z."/>
            <person name="Labutti K."/>
            <person name="Lipzen A."/>
            <person name="Lombard V."/>
            <person name="Magnuson J."/>
            <person name="Maillard F."/>
            <person name="Morin E."/>
            <person name="Murat C."/>
            <person name="Nolan M."/>
            <person name="Ohm R."/>
            <person name="Pangilinan J."/>
            <person name="Pereira M."/>
            <person name="Perotto S."/>
            <person name="Peter M."/>
            <person name="Riley R."/>
            <person name="Sitrit Y."/>
            <person name="Stielow B."/>
            <person name="Szollosi G."/>
            <person name="Zifcakova L."/>
            <person name="Stursova M."/>
            <person name="Spatafora J.W."/>
            <person name="Tedersoo L."/>
            <person name="Vaario L.-M."/>
            <person name="Yamada A."/>
            <person name="Yan M."/>
            <person name="Wang P."/>
            <person name="Xu J."/>
            <person name="Bruns T."/>
            <person name="Baldrian P."/>
            <person name="Vilgalys R."/>
            <person name="Henrissat B."/>
            <person name="Grigoriev I.V."/>
            <person name="Hibbett D."/>
            <person name="Nagy L.G."/>
            <person name="Martin F.M."/>
        </authorList>
    </citation>
    <scope>NUCLEOTIDE SEQUENCE</scope>
    <source>
        <strain evidence="2">UH-Tt-Lm1</strain>
    </source>
</reference>